<name>A0A6J4V683_9BACT</name>
<organism evidence="1">
    <name type="scientific">uncultured Thermomicrobiales bacterium</name>
    <dbReference type="NCBI Taxonomy" id="1645740"/>
    <lineage>
        <taxon>Bacteria</taxon>
        <taxon>Pseudomonadati</taxon>
        <taxon>Thermomicrobiota</taxon>
        <taxon>Thermomicrobia</taxon>
        <taxon>Thermomicrobiales</taxon>
        <taxon>environmental samples</taxon>
    </lineage>
</organism>
<sequence length="156" mass="16710">MRGTLLRQWEPAGPPGADERRRWLVAAERIATGIVELAHLDVFVDAEALRVGFSCDGDAALAAAYEEAIRRENIEARRVAAAIAGRGDDPGRPLDEVTLPCSPFASDEEITHAVLATMKASHALEFGIVLAEDEAVVGRGPWAVGRKAESGLQAKR</sequence>
<reference evidence="1" key="1">
    <citation type="submission" date="2020-02" db="EMBL/GenBank/DDBJ databases">
        <authorList>
            <person name="Meier V. D."/>
        </authorList>
    </citation>
    <scope>NUCLEOTIDE SEQUENCE</scope>
    <source>
        <strain evidence="1">AVDCRST_MAG88</strain>
    </source>
</reference>
<accession>A0A6J4V683</accession>
<proteinExistence type="predicted"/>
<evidence type="ECO:0000313" key="1">
    <source>
        <dbReference type="EMBL" id="CAA9569816.1"/>
    </source>
</evidence>
<dbReference type="EMBL" id="CADCWM010000572">
    <property type="protein sequence ID" value="CAA9569816.1"/>
    <property type="molecule type" value="Genomic_DNA"/>
</dbReference>
<protein>
    <submittedName>
        <fullName evidence="1">Uncharacterized protein</fullName>
    </submittedName>
</protein>
<dbReference type="AlphaFoldDB" id="A0A6J4V683"/>
<gene>
    <name evidence="1" type="ORF">AVDCRST_MAG88-2225</name>
</gene>